<reference evidence="3 4" key="1">
    <citation type="journal article" date="2008" name="Genome Res.">
        <title>Insights from the complete genome sequence of Mycobacterium marinum on the evolution of Mycobacterium tuberculosis.</title>
        <authorList>
            <person name="Stinear T.P."/>
            <person name="Seemann T."/>
            <person name="Harrison P.F."/>
            <person name="Jenkin G.A."/>
            <person name="Davies J.K."/>
            <person name="Johnson P.D."/>
            <person name="Abdellah Z."/>
            <person name="Arrowsmith C."/>
            <person name="Chillingworth T."/>
            <person name="Churcher C."/>
            <person name="Clarke K."/>
            <person name="Cronin A."/>
            <person name="Davis P."/>
            <person name="Goodhead I."/>
            <person name="Holroyd N."/>
            <person name="Jagels K."/>
            <person name="Lord A."/>
            <person name="Moule S."/>
            <person name="Mungall K."/>
            <person name="Norbertczak H."/>
            <person name="Quail M.A."/>
            <person name="Rabbinowitsch E."/>
            <person name="Walker D."/>
            <person name="White B."/>
            <person name="Whitehead S."/>
            <person name="Small P.L."/>
            <person name="Brosch R."/>
            <person name="Ramakrishnan L."/>
            <person name="Fischbach M.A."/>
            <person name="Parkhill J."/>
            <person name="Cole S.T."/>
        </authorList>
    </citation>
    <scope>NUCLEOTIDE SEQUENCE [LARGE SCALE GENOMIC DNA]</scope>
    <source>
        <strain evidence="4">ATCC BAA-535 / M</strain>
    </source>
</reference>
<evidence type="ECO:0000313" key="4">
    <source>
        <dbReference type="Proteomes" id="UP000001190"/>
    </source>
</evidence>
<dbReference type="PANTHER" id="PTHR33055">
    <property type="entry name" value="TRANSPOSASE FOR INSERTION SEQUENCE ELEMENT IS1111A"/>
    <property type="match status" value="1"/>
</dbReference>
<dbReference type="KEGG" id="mmi:MMAR_3792"/>
<dbReference type="GO" id="GO:0004803">
    <property type="term" value="F:transposase activity"/>
    <property type="evidence" value="ECO:0007669"/>
    <property type="project" value="InterPro"/>
</dbReference>
<evidence type="ECO:0000259" key="1">
    <source>
        <dbReference type="Pfam" id="PF01548"/>
    </source>
</evidence>
<organism evidence="3 4">
    <name type="scientific">Mycobacterium marinum (strain ATCC BAA-535 / M)</name>
    <dbReference type="NCBI Taxonomy" id="216594"/>
    <lineage>
        <taxon>Bacteria</taxon>
        <taxon>Bacillati</taxon>
        <taxon>Actinomycetota</taxon>
        <taxon>Actinomycetes</taxon>
        <taxon>Mycobacteriales</taxon>
        <taxon>Mycobacteriaceae</taxon>
        <taxon>Mycobacterium</taxon>
        <taxon>Mycobacterium ulcerans group</taxon>
    </lineage>
</organism>
<dbReference type="GO" id="GO:0006313">
    <property type="term" value="P:DNA transposition"/>
    <property type="evidence" value="ECO:0007669"/>
    <property type="project" value="InterPro"/>
</dbReference>
<dbReference type="eggNOG" id="COG3547">
    <property type="taxonomic scope" value="Bacteria"/>
</dbReference>
<feature type="domain" description="Transposase IS116/IS110/IS902 C-terminal" evidence="2">
    <location>
        <begin position="234"/>
        <end position="315"/>
    </location>
</feature>
<dbReference type="GO" id="GO:0003677">
    <property type="term" value="F:DNA binding"/>
    <property type="evidence" value="ECO:0007669"/>
    <property type="project" value="InterPro"/>
</dbReference>
<sequence>MIVAEAFGYVVGIDTHARTHTYCILNARTGAIVVGATFPNTSPAHRRVIAWIQRHCPNTKVLAAVEGTSSYGAGVTAALVDAGIDVTEVRPTGRHRARAGKSDVIDAEAAARSVLGCEQQRLPIPRESGEREDLRILLAARRILDQQRTANRNALTALLRTIDLGIDARKPLTNDQVRVIAAWRGNQKPSSTTAHAVARREARRLAKAVLEQTVQLDDNHRQLRGLAGQAAPGLQELPGIGPVTAAIIICAYSHRGRIRSEAAFAALGGVAPLPASSGNTSRHRLSRAGDRQLNRAFEVIVRTRMTCDPATRHYVARRTAEGMSKRETRRCLKRYVCRSVFRHLQAATT</sequence>
<accession>B2HNE9</accession>
<dbReference type="NCBIfam" id="NF033542">
    <property type="entry name" value="transpos_IS110"/>
    <property type="match status" value="1"/>
</dbReference>
<dbReference type="STRING" id="216594.MMAR_3792"/>
<dbReference type="RefSeq" id="WP_012395394.1">
    <property type="nucleotide sequence ID" value="NC_010612.1"/>
</dbReference>
<dbReference type="PANTHER" id="PTHR33055:SF16">
    <property type="entry name" value="TRANSPOSASE FOR INSERTION SEQUENCE ELEMENT IS1547"/>
    <property type="match status" value="1"/>
</dbReference>
<dbReference type="AlphaFoldDB" id="B2HNE9"/>
<dbReference type="EMBL" id="CP000854">
    <property type="protein sequence ID" value="ACC42202.1"/>
    <property type="molecule type" value="Genomic_DNA"/>
</dbReference>
<evidence type="ECO:0000313" key="3">
    <source>
        <dbReference type="EMBL" id="ACC42202.1"/>
    </source>
</evidence>
<name>B2HNE9_MYCMM</name>
<proteinExistence type="predicted"/>
<protein>
    <submittedName>
        <fullName evidence="3">Transposase</fullName>
    </submittedName>
</protein>
<evidence type="ECO:0000259" key="2">
    <source>
        <dbReference type="Pfam" id="PF02371"/>
    </source>
</evidence>
<dbReference type="InterPro" id="IPR047650">
    <property type="entry name" value="Transpos_IS110"/>
</dbReference>
<dbReference type="Pfam" id="PF02371">
    <property type="entry name" value="Transposase_20"/>
    <property type="match status" value="1"/>
</dbReference>
<keyword evidence="4" id="KW-1185">Reference proteome</keyword>
<feature type="domain" description="Transposase IS110-like N-terminal" evidence="1">
    <location>
        <begin position="11"/>
        <end position="162"/>
    </location>
</feature>
<dbReference type="Proteomes" id="UP000001190">
    <property type="component" value="Chromosome"/>
</dbReference>
<dbReference type="InterPro" id="IPR002525">
    <property type="entry name" value="Transp_IS110-like_N"/>
</dbReference>
<dbReference type="OrthoDB" id="4337860at2"/>
<dbReference type="InterPro" id="IPR003346">
    <property type="entry name" value="Transposase_20"/>
</dbReference>
<dbReference type="HOGENOM" id="CLU_052328_3_0_11"/>
<gene>
    <name evidence="3" type="ordered locus">MMAR_3792</name>
</gene>
<dbReference type="Pfam" id="PF01548">
    <property type="entry name" value="DEDD_Tnp_IS110"/>
    <property type="match status" value="1"/>
</dbReference>